<dbReference type="InterPro" id="IPR028081">
    <property type="entry name" value="Leu-bd"/>
</dbReference>
<dbReference type="PROSITE" id="PS51318">
    <property type="entry name" value="TAT"/>
    <property type="match status" value="1"/>
</dbReference>
<dbReference type="Proteomes" id="UP000008207">
    <property type="component" value="Chromosome"/>
</dbReference>
<dbReference type="eggNOG" id="COG0683">
    <property type="taxonomic scope" value="Bacteria"/>
</dbReference>
<reference evidence="6 7" key="1">
    <citation type="submission" date="2009-01" db="EMBL/GenBank/DDBJ databases">
        <title>Complete sequence of chromosome of Methylobacterium nodulans ORS 2060.</title>
        <authorList>
            <consortium name="US DOE Joint Genome Institute"/>
            <person name="Lucas S."/>
            <person name="Copeland A."/>
            <person name="Lapidus A."/>
            <person name="Glavina del Rio T."/>
            <person name="Dalin E."/>
            <person name="Tice H."/>
            <person name="Bruce D."/>
            <person name="Goodwin L."/>
            <person name="Pitluck S."/>
            <person name="Sims D."/>
            <person name="Brettin T."/>
            <person name="Detter J.C."/>
            <person name="Han C."/>
            <person name="Larimer F."/>
            <person name="Land M."/>
            <person name="Hauser L."/>
            <person name="Kyrpides N."/>
            <person name="Ivanova N."/>
            <person name="Marx C.J."/>
            <person name="Richardson P."/>
        </authorList>
    </citation>
    <scope>NUCLEOTIDE SEQUENCE [LARGE SCALE GENOMIC DNA]</scope>
    <source>
        <strain evidence="7">LMG 21967 / CNCM I-2342 / ORS 2060</strain>
    </source>
</reference>
<keyword evidence="7" id="KW-1185">Reference proteome</keyword>
<proteinExistence type="inferred from homology"/>
<dbReference type="HOGENOM" id="CLU_027128_1_4_5"/>
<comment type="similarity">
    <text evidence="1">Belongs to the leucine-binding protein family.</text>
</comment>
<dbReference type="Pfam" id="PF13458">
    <property type="entry name" value="Peripla_BP_6"/>
    <property type="match status" value="1"/>
</dbReference>
<evidence type="ECO:0000256" key="3">
    <source>
        <dbReference type="ARBA" id="ARBA00022729"/>
    </source>
</evidence>
<dbReference type="InterPro" id="IPR028082">
    <property type="entry name" value="Peripla_BP_I"/>
</dbReference>
<evidence type="ECO:0000256" key="1">
    <source>
        <dbReference type="ARBA" id="ARBA00010062"/>
    </source>
</evidence>
<dbReference type="InterPro" id="IPR000709">
    <property type="entry name" value="Leu_Ile_Val-bd"/>
</dbReference>
<dbReference type="InterPro" id="IPR006311">
    <property type="entry name" value="TAT_signal"/>
</dbReference>
<dbReference type="CDD" id="cd06330">
    <property type="entry name" value="PBP1_As_SBP-like"/>
    <property type="match status" value="1"/>
</dbReference>
<dbReference type="KEGG" id="mno:Mnod_3427"/>
<dbReference type="EMBL" id="CP001349">
    <property type="protein sequence ID" value="ACL58342.1"/>
    <property type="molecule type" value="Genomic_DNA"/>
</dbReference>
<dbReference type="OrthoDB" id="9783240at2"/>
<name>B8IMF6_METNO</name>
<dbReference type="RefSeq" id="WP_015930004.1">
    <property type="nucleotide sequence ID" value="NC_011894.1"/>
</dbReference>
<feature type="domain" description="Leucine-binding protein" evidence="5">
    <location>
        <begin position="40"/>
        <end position="381"/>
    </location>
</feature>
<evidence type="ECO:0000313" key="6">
    <source>
        <dbReference type="EMBL" id="ACL58342.1"/>
    </source>
</evidence>
<gene>
    <name evidence="6" type="ordered locus">Mnod_3427</name>
</gene>
<dbReference type="AlphaFoldDB" id="B8IMF6"/>
<sequence>MGTKNDAGRGIARRQVLGGLAAGAAITGFPHIAGAQAKAIRVGMPTILSGRVAILGTSSRAAVQLAFRQINDAGGINGRTLELIERDSKGRPDEAAKVTRDLINNDGCEIIIDGEASSGAFAVHEVIRDLPVLCLHTCSETSSLTADPKLHVKTAFRSARQGIHDAVAGGTYAARIAKEKGLKRWMTCSPDYAYGRDNTAEFLEFAKHFEPSIEAVDQVWPKLFAPDYTESITKILQVKPQAIYSALWGGDLVAFVEQGNLYRLFGNIGFFSGGLGDPPVLTAIKQLPPGLNTAYRYNRNYPMKPANTAFADGFAKIAGHDPTNWAWQCSLACSFIAEALKRTGGRTEGTALAAELKGMKLASPFAVDDAITMRDSDHTIIGYPVAWGRTVPKAPFVEDFSPVDWARIVELETQWKKGKGYA</sequence>
<keyword evidence="2" id="KW-0813">Transport</keyword>
<dbReference type="STRING" id="460265.Mnod_3427"/>
<dbReference type="PRINTS" id="PR00337">
    <property type="entry name" value="LEUILEVALBP"/>
</dbReference>
<dbReference type="PANTHER" id="PTHR30483">
    <property type="entry name" value="LEUCINE-SPECIFIC-BINDING PROTEIN"/>
    <property type="match status" value="1"/>
</dbReference>
<protein>
    <submittedName>
        <fullName evidence="6">ABC transporter substrate-binding protein</fullName>
    </submittedName>
</protein>
<dbReference type="InterPro" id="IPR051010">
    <property type="entry name" value="BCAA_transport"/>
</dbReference>
<accession>B8IMF6</accession>
<keyword evidence="4" id="KW-0029">Amino-acid transport</keyword>
<dbReference type="SUPFAM" id="SSF53822">
    <property type="entry name" value="Periplasmic binding protein-like I"/>
    <property type="match status" value="1"/>
</dbReference>
<dbReference type="Gene3D" id="3.40.50.2300">
    <property type="match status" value="2"/>
</dbReference>
<dbReference type="PANTHER" id="PTHR30483:SF37">
    <property type="entry name" value="ABC TRANSPORTER SUBSTRATE-BINDING PROTEIN"/>
    <property type="match status" value="1"/>
</dbReference>
<organism evidence="6 7">
    <name type="scientific">Methylobacterium nodulans (strain LMG 21967 / CNCM I-2342 / ORS 2060)</name>
    <dbReference type="NCBI Taxonomy" id="460265"/>
    <lineage>
        <taxon>Bacteria</taxon>
        <taxon>Pseudomonadati</taxon>
        <taxon>Pseudomonadota</taxon>
        <taxon>Alphaproteobacteria</taxon>
        <taxon>Hyphomicrobiales</taxon>
        <taxon>Methylobacteriaceae</taxon>
        <taxon>Methylobacterium</taxon>
    </lineage>
</organism>
<evidence type="ECO:0000259" key="5">
    <source>
        <dbReference type="Pfam" id="PF13458"/>
    </source>
</evidence>
<evidence type="ECO:0000256" key="4">
    <source>
        <dbReference type="ARBA" id="ARBA00022970"/>
    </source>
</evidence>
<dbReference type="GO" id="GO:0006865">
    <property type="term" value="P:amino acid transport"/>
    <property type="evidence" value="ECO:0007669"/>
    <property type="project" value="UniProtKB-KW"/>
</dbReference>
<evidence type="ECO:0000313" key="7">
    <source>
        <dbReference type="Proteomes" id="UP000008207"/>
    </source>
</evidence>
<keyword evidence="3" id="KW-0732">Signal</keyword>
<evidence type="ECO:0000256" key="2">
    <source>
        <dbReference type="ARBA" id="ARBA00022448"/>
    </source>
</evidence>